<evidence type="ECO:0000313" key="1">
    <source>
        <dbReference type="EMBL" id="TFK72486.1"/>
    </source>
</evidence>
<evidence type="ECO:0000313" key="2">
    <source>
        <dbReference type="Proteomes" id="UP000308600"/>
    </source>
</evidence>
<proteinExistence type="predicted"/>
<keyword evidence="2" id="KW-1185">Reference proteome</keyword>
<protein>
    <submittedName>
        <fullName evidence="1">Sphingomyelin phosphodiesterase</fullName>
    </submittedName>
</protein>
<organism evidence="1 2">
    <name type="scientific">Pluteus cervinus</name>
    <dbReference type="NCBI Taxonomy" id="181527"/>
    <lineage>
        <taxon>Eukaryota</taxon>
        <taxon>Fungi</taxon>
        <taxon>Dikarya</taxon>
        <taxon>Basidiomycota</taxon>
        <taxon>Agaricomycotina</taxon>
        <taxon>Agaricomycetes</taxon>
        <taxon>Agaricomycetidae</taxon>
        <taxon>Agaricales</taxon>
        <taxon>Pluteineae</taxon>
        <taxon>Pluteaceae</taxon>
        <taxon>Pluteus</taxon>
    </lineage>
</organism>
<sequence length="630" mass="70605">MARVPLFRFLSTLPLVFFLWTVALNSGVNAGLVDSITRAITRALQRGNCASCHELLITLKGLAALGDERFTKTLQGVCKKLNLEDDDVCEGTLAQQGPILAHVLRKMSPFGQTSVKFCDAVFGLCQSPPVNDWDVVFPKPLPANPKRFERTGKPPIQVVHFSDVHIDRSYLPGSEAKCNKPICCRNFTENGDSEEPIPIIEPAGPFGHPKCDAPVKLLHSFLKEIDESGASFSIFTGDVISGAGVAHDMKMFDEDVQAIIGSMPIYPVIGSESAPVNAFPRDTAEEDNQWVFDTQAEGWKPWIGQAGSDQVKHISGSYSVVHPGTNLRIISINTGYWYKHNFWLYDSNELQYDPNGILEFVVQELQTAEDEGQRAWIIAHMAPGHVDAMSDQSNYFDQIMQRYQNTIAGQFYGHSHHDEFAIAYSNYTNRSEATAMNVGLIAPSLTPRSGQPAFKLYDVDPDTYEILDVHVYSANYTDPSFQREPQWNLHYSVRDAYGSVTGLQADDVLGPAFWHRLTEAFEEDDDLFNLFLLRKNRVPPKVDEVCDEGCKNSTICGLRALRAENNCRISRPGLGWRRRGRPKDDFSIGVSQQDFGTYRVAQQQVFEEPSNGIYNSRILRAIQMLRDYNT</sequence>
<dbReference type="Proteomes" id="UP000308600">
    <property type="component" value="Unassembled WGS sequence"/>
</dbReference>
<reference evidence="1 2" key="1">
    <citation type="journal article" date="2019" name="Nat. Ecol. Evol.">
        <title>Megaphylogeny resolves global patterns of mushroom evolution.</title>
        <authorList>
            <person name="Varga T."/>
            <person name="Krizsan K."/>
            <person name="Foldi C."/>
            <person name="Dima B."/>
            <person name="Sanchez-Garcia M."/>
            <person name="Sanchez-Ramirez S."/>
            <person name="Szollosi G.J."/>
            <person name="Szarkandi J.G."/>
            <person name="Papp V."/>
            <person name="Albert L."/>
            <person name="Andreopoulos W."/>
            <person name="Angelini C."/>
            <person name="Antonin V."/>
            <person name="Barry K.W."/>
            <person name="Bougher N.L."/>
            <person name="Buchanan P."/>
            <person name="Buyck B."/>
            <person name="Bense V."/>
            <person name="Catcheside P."/>
            <person name="Chovatia M."/>
            <person name="Cooper J."/>
            <person name="Damon W."/>
            <person name="Desjardin D."/>
            <person name="Finy P."/>
            <person name="Geml J."/>
            <person name="Haridas S."/>
            <person name="Hughes K."/>
            <person name="Justo A."/>
            <person name="Karasinski D."/>
            <person name="Kautmanova I."/>
            <person name="Kiss B."/>
            <person name="Kocsube S."/>
            <person name="Kotiranta H."/>
            <person name="LaButti K.M."/>
            <person name="Lechner B.E."/>
            <person name="Liimatainen K."/>
            <person name="Lipzen A."/>
            <person name="Lukacs Z."/>
            <person name="Mihaltcheva S."/>
            <person name="Morgado L.N."/>
            <person name="Niskanen T."/>
            <person name="Noordeloos M.E."/>
            <person name="Ohm R.A."/>
            <person name="Ortiz-Santana B."/>
            <person name="Ovrebo C."/>
            <person name="Racz N."/>
            <person name="Riley R."/>
            <person name="Savchenko A."/>
            <person name="Shiryaev A."/>
            <person name="Soop K."/>
            <person name="Spirin V."/>
            <person name="Szebenyi C."/>
            <person name="Tomsovsky M."/>
            <person name="Tulloss R.E."/>
            <person name="Uehling J."/>
            <person name="Grigoriev I.V."/>
            <person name="Vagvolgyi C."/>
            <person name="Papp T."/>
            <person name="Martin F.M."/>
            <person name="Miettinen O."/>
            <person name="Hibbett D.S."/>
            <person name="Nagy L.G."/>
        </authorList>
    </citation>
    <scope>NUCLEOTIDE SEQUENCE [LARGE SCALE GENOMIC DNA]</scope>
    <source>
        <strain evidence="1 2">NL-1719</strain>
    </source>
</reference>
<name>A0ACD3B3W1_9AGAR</name>
<dbReference type="EMBL" id="ML208285">
    <property type="protein sequence ID" value="TFK72486.1"/>
    <property type="molecule type" value="Genomic_DNA"/>
</dbReference>
<gene>
    <name evidence="1" type="ORF">BDN72DRAFT_836265</name>
</gene>
<accession>A0ACD3B3W1</accession>